<evidence type="ECO:0000256" key="1">
    <source>
        <dbReference type="ARBA" id="ARBA00022741"/>
    </source>
</evidence>
<evidence type="ECO:0000256" key="3">
    <source>
        <dbReference type="PROSITE-ProRule" id="PRU10141"/>
    </source>
</evidence>
<evidence type="ECO:0000313" key="6">
    <source>
        <dbReference type="EMBL" id="CAE0431965.1"/>
    </source>
</evidence>
<keyword evidence="4" id="KW-0723">Serine/threonine-protein kinase</keyword>
<dbReference type="PANTHER" id="PTHR24347">
    <property type="entry name" value="SERINE/THREONINE-PROTEIN KINASE"/>
    <property type="match status" value="1"/>
</dbReference>
<keyword evidence="1 3" id="KW-0547">Nucleotide-binding</keyword>
<dbReference type="GO" id="GO:0004674">
    <property type="term" value="F:protein serine/threonine kinase activity"/>
    <property type="evidence" value="ECO:0007669"/>
    <property type="project" value="UniProtKB-KW"/>
</dbReference>
<proteinExistence type="inferred from homology"/>
<keyword evidence="4" id="KW-0808">Transferase</keyword>
<dbReference type="CDD" id="cd05117">
    <property type="entry name" value="STKc_CAMK"/>
    <property type="match status" value="1"/>
</dbReference>
<dbReference type="Gene3D" id="1.10.510.10">
    <property type="entry name" value="Transferase(Phosphotransferase) domain 1"/>
    <property type="match status" value="1"/>
</dbReference>
<organism evidence="6">
    <name type="scientific">Aplanochytrium stocchinoi</name>
    <dbReference type="NCBI Taxonomy" id="215587"/>
    <lineage>
        <taxon>Eukaryota</taxon>
        <taxon>Sar</taxon>
        <taxon>Stramenopiles</taxon>
        <taxon>Bigyra</taxon>
        <taxon>Labyrinthulomycetes</taxon>
        <taxon>Thraustochytrida</taxon>
        <taxon>Thraustochytriidae</taxon>
        <taxon>Aplanochytrium</taxon>
    </lineage>
</organism>
<accession>A0A7S3PEV5</accession>
<dbReference type="Gene3D" id="3.30.200.20">
    <property type="entry name" value="Phosphorylase Kinase, domain 1"/>
    <property type="match status" value="1"/>
</dbReference>
<dbReference type="PROSITE" id="PS00108">
    <property type="entry name" value="PROTEIN_KINASE_ST"/>
    <property type="match status" value="1"/>
</dbReference>
<keyword evidence="2 3" id="KW-0067">ATP-binding</keyword>
<dbReference type="InterPro" id="IPR008271">
    <property type="entry name" value="Ser/Thr_kinase_AS"/>
</dbReference>
<feature type="binding site" evidence="3">
    <location>
        <position position="67"/>
    </location>
    <ligand>
        <name>ATP</name>
        <dbReference type="ChEBI" id="CHEBI:30616"/>
    </ligand>
</feature>
<sequence length="331" mass="37156">MSPKMVLTLSSHYSFVEEDYVTHGLDNIKGGNEFRNLYELGEIIGYGRYSEVRFASSKSTREIYACKIVNKLKIPQPWRLRDEIKILKSAKHRNIVSLHDIFETEREVLMLLELATGGELFNQIIQKGRYTEKGAKEIVRSLIDATSFLHSRNIIHRDIKPENILLGHDHDPNRTLVLISDFGLAKVLEDAADESDSSGMDFGKDVELSRSISCCSLETVGGRLRATSGCGSDYYVAPEILNGESYDEKVDMWSIGVVMFLLLSGDHPFGNDSGGISEVYSDIRQGNYKFSHPAWSNISPAAKDLVSRLLTVNPEKRISSKDACNHSWFQG</sequence>
<dbReference type="SMART" id="SM00220">
    <property type="entry name" value="S_TKc"/>
    <property type="match status" value="1"/>
</dbReference>
<evidence type="ECO:0000259" key="5">
    <source>
        <dbReference type="PROSITE" id="PS50011"/>
    </source>
</evidence>
<dbReference type="PROSITE" id="PS50011">
    <property type="entry name" value="PROTEIN_KINASE_DOM"/>
    <property type="match status" value="1"/>
</dbReference>
<reference evidence="6" key="1">
    <citation type="submission" date="2021-01" db="EMBL/GenBank/DDBJ databases">
        <authorList>
            <person name="Corre E."/>
            <person name="Pelletier E."/>
            <person name="Niang G."/>
            <person name="Scheremetjew M."/>
            <person name="Finn R."/>
            <person name="Kale V."/>
            <person name="Holt S."/>
            <person name="Cochrane G."/>
            <person name="Meng A."/>
            <person name="Brown T."/>
            <person name="Cohen L."/>
        </authorList>
    </citation>
    <scope>NUCLEOTIDE SEQUENCE</scope>
    <source>
        <strain evidence="6">GSBS06</strain>
    </source>
</reference>
<dbReference type="SUPFAM" id="SSF56112">
    <property type="entry name" value="Protein kinase-like (PK-like)"/>
    <property type="match status" value="1"/>
</dbReference>
<name>A0A7S3PEV5_9STRA</name>
<dbReference type="EMBL" id="HBIN01003348">
    <property type="protein sequence ID" value="CAE0431965.1"/>
    <property type="molecule type" value="Transcribed_RNA"/>
</dbReference>
<comment type="similarity">
    <text evidence="4">Belongs to the protein kinase superfamily.</text>
</comment>
<evidence type="ECO:0000256" key="2">
    <source>
        <dbReference type="ARBA" id="ARBA00022840"/>
    </source>
</evidence>
<feature type="domain" description="Protein kinase" evidence="5">
    <location>
        <begin position="38"/>
        <end position="329"/>
    </location>
</feature>
<gene>
    <name evidence="6" type="ORF">ASTO00021_LOCUS2301</name>
</gene>
<dbReference type="InterPro" id="IPR000719">
    <property type="entry name" value="Prot_kinase_dom"/>
</dbReference>
<evidence type="ECO:0000256" key="4">
    <source>
        <dbReference type="RuleBase" id="RU000304"/>
    </source>
</evidence>
<dbReference type="AlphaFoldDB" id="A0A7S3PEV5"/>
<dbReference type="PROSITE" id="PS00107">
    <property type="entry name" value="PROTEIN_KINASE_ATP"/>
    <property type="match status" value="1"/>
</dbReference>
<dbReference type="GO" id="GO:0005524">
    <property type="term" value="F:ATP binding"/>
    <property type="evidence" value="ECO:0007669"/>
    <property type="project" value="UniProtKB-UniRule"/>
</dbReference>
<dbReference type="InterPro" id="IPR017441">
    <property type="entry name" value="Protein_kinase_ATP_BS"/>
</dbReference>
<dbReference type="Pfam" id="PF00069">
    <property type="entry name" value="Pkinase"/>
    <property type="match status" value="1"/>
</dbReference>
<keyword evidence="4" id="KW-0418">Kinase</keyword>
<dbReference type="InterPro" id="IPR011009">
    <property type="entry name" value="Kinase-like_dom_sf"/>
</dbReference>
<protein>
    <recommendedName>
        <fullName evidence="5">Protein kinase domain-containing protein</fullName>
    </recommendedName>
</protein>